<keyword evidence="3" id="KW-1185">Reference proteome</keyword>
<protein>
    <submittedName>
        <fullName evidence="2">Uncharacterized protein</fullName>
    </submittedName>
</protein>
<evidence type="ECO:0000313" key="3">
    <source>
        <dbReference type="Proteomes" id="UP001234178"/>
    </source>
</evidence>
<dbReference type="Proteomes" id="UP001234178">
    <property type="component" value="Unassembled WGS sequence"/>
</dbReference>
<feature type="region of interest" description="Disordered" evidence="1">
    <location>
        <begin position="1"/>
        <end position="22"/>
    </location>
</feature>
<comment type="caution">
    <text evidence="2">The sequence shown here is derived from an EMBL/GenBank/DDBJ whole genome shotgun (WGS) entry which is preliminary data.</text>
</comment>
<proteinExistence type="predicted"/>
<name>A0ABQ9ZU43_9CRUS</name>
<sequence length="72" mass="7825">MMAGASSQRHESASCSQSSKTAVATTKLIFDETILRKTGGTAFPNLIPLYIVMTNRNVSAHDKRLSSRTPLE</sequence>
<gene>
    <name evidence="2" type="ORF">OUZ56_031392</name>
</gene>
<evidence type="ECO:0000313" key="2">
    <source>
        <dbReference type="EMBL" id="KAK4016441.1"/>
    </source>
</evidence>
<reference evidence="2 3" key="1">
    <citation type="journal article" date="2023" name="Nucleic Acids Res.">
        <title>The hologenome of Daphnia magna reveals possible DNA methylation and microbiome-mediated evolution of the host genome.</title>
        <authorList>
            <person name="Chaturvedi A."/>
            <person name="Li X."/>
            <person name="Dhandapani V."/>
            <person name="Marshall H."/>
            <person name="Kissane S."/>
            <person name="Cuenca-Cambronero M."/>
            <person name="Asole G."/>
            <person name="Calvet F."/>
            <person name="Ruiz-Romero M."/>
            <person name="Marangio P."/>
            <person name="Guigo R."/>
            <person name="Rago D."/>
            <person name="Mirbahai L."/>
            <person name="Eastwood N."/>
            <person name="Colbourne J.K."/>
            <person name="Zhou J."/>
            <person name="Mallon E."/>
            <person name="Orsini L."/>
        </authorList>
    </citation>
    <scope>NUCLEOTIDE SEQUENCE [LARGE SCALE GENOMIC DNA]</scope>
    <source>
        <strain evidence="2">LRV0_1</strain>
    </source>
</reference>
<organism evidence="2 3">
    <name type="scientific">Daphnia magna</name>
    <dbReference type="NCBI Taxonomy" id="35525"/>
    <lineage>
        <taxon>Eukaryota</taxon>
        <taxon>Metazoa</taxon>
        <taxon>Ecdysozoa</taxon>
        <taxon>Arthropoda</taxon>
        <taxon>Crustacea</taxon>
        <taxon>Branchiopoda</taxon>
        <taxon>Diplostraca</taxon>
        <taxon>Cladocera</taxon>
        <taxon>Anomopoda</taxon>
        <taxon>Daphniidae</taxon>
        <taxon>Daphnia</taxon>
    </lineage>
</organism>
<evidence type="ECO:0000256" key="1">
    <source>
        <dbReference type="SAM" id="MobiDB-lite"/>
    </source>
</evidence>
<dbReference type="EMBL" id="JAOYFB010000005">
    <property type="protein sequence ID" value="KAK4016441.1"/>
    <property type="molecule type" value="Genomic_DNA"/>
</dbReference>
<accession>A0ABQ9ZU43</accession>
<feature type="compositionally biased region" description="Polar residues" evidence="1">
    <location>
        <begin position="13"/>
        <end position="22"/>
    </location>
</feature>